<dbReference type="OrthoDB" id="627829at2759"/>
<evidence type="ECO:0000313" key="4">
    <source>
        <dbReference type="EMBL" id="EFX00521.1"/>
    </source>
</evidence>
<keyword evidence="2" id="KW-0479">Metal-binding</keyword>
<dbReference type="InterPro" id="IPR005123">
    <property type="entry name" value="Oxoglu/Fe-dep_dioxygenase_dom"/>
</dbReference>
<dbReference type="InterPro" id="IPR027443">
    <property type="entry name" value="IPNS-like_sf"/>
</dbReference>
<dbReference type="InterPro" id="IPR044861">
    <property type="entry name" value="IPNS-like_FE2OG_OXY"/>
</dbReference>
<dbReference type="GO" id="GO:0046872">
    <property type="term" value="F:metal ion binding"/>
    <property type="evidence" value="ECO:0007669"/>
    <property type="project" value="UniProtKB-KW"/>
</dbReference>
<dbReference type="InterPro" id="IPR026992">
    <property type="entry name" value="DIOX_N"/>
</dbReference>
<evidence type="ECO:0000256" key="1">
    <source>
        <dbReference type="ARBA" id="ARBA00008056"/>
    </source>
</evidence>
<organism evidence="5">
    <name type="scientific">Grosmannia clavigera (strain kw1407 / UAMH 11150)</name>
    <name type="common">Blue stain fungus</name>
    <name type="synonym">Graphiocladiella clavigera</name>
    <dbReference type="NCBI Taxonomy" id="655863"/>
    <lineage>
        <taxon>Eukaryota</taxon>
        <taxon>Fungi</taxon>
        <taxon>Dikarya</taxon>
        <taxon>Ascomycota</taxon>
        <taxon>Pezizomycotina</taxon>
        <taxon>Sordariomycetes</taxon>
        <taxon>Sordariomycetidae</taxon>
        <taxon>Ophiostomatales</taxon>
        <taxon>Ophiostomataceae</taxon>
        <taxon>Leptographium</taxon>
    </lineage>
</organism>
<dbReference type="EMBL" id="GL629801">
    <property type="protein sequence ID" value="EFX00521.1"/>
    <property type="molecule type" value="Genomic_DNA"/>
</dbReference>
<dbReference type="Pfam" id="PF03171">
    <property type="entry name" value="2OG-FeII_Oxy"/>
    <property type="match status" value="1"/>
</dbReference>
<protein>
    <submittedName>
        <fullName evidence="4">2og-Fe oxygenase family protein</fullName>
    </submittedName>
</protein>
<comment type="similarity">
    <text evidence="1 2">Belongs to the iron/ascorbate-dependent oxidoreductase family.</text>
</comment>
<dbReference type="HOGENOM" id="CLU_010119_6_3_1"/>
<dbReference type="STRING" id="655863.F0XQH1"/>
<evidence type="ECO:0000313" key="5">
    <source>
        <dbReference type="Proteomes" id="UP000007796"/>
    </source>
</evidence>
<dbReference type="GeneID" id="25981077"/>
<dbReference type="eggNOG" id="KOG0143">
    <property type="taxonomic scope" value="Eukaryota"/>
</dbReference>
<dbReference type="InParanoid" id="F0XQH1"/>
<accession>F0XQH1</accession>
<proteinExistence type="inferred from homology"/>
<dbReference type="InterPro" id="IPR050231">
    <property type="entry name" value="Iron_ascorbate_oxido_reductase"/>
</dbReference>
<dbReference type="GO" id="GO:0044283">
    <property type="term" value="P:small molecule biosynthetic process"/>
    <property type="evidence" value="ECO:0007669"/>
    <property type="project" value="UniProtKB-ARBA"/>
</dbReference>
<keyword evidence="5" id="KW-1185">Reference proteome</keyword>
<dbReference type="Gene3D" id="2.60.120.330">
    <property type="entry name" value="B-lactam Antibiotic, Isopenicillin N Synthase, Chain"/>
    <property type="match status" value="1"/>
</dbReference>
<dbReference type="PROSITE" id="PS51471">
    <property type="entry name" value="FE2OG_OXY"/>
    <property type="match status" value="1"/>
</dbReference>
<dbReference type="Pfam" id="PF14226">
    <property type="entry name" value="DIOX_N"/>
    <property type="match status" value="1"/>
</dbReference>
<dbReference type="AlphaFoldDB" id="F0XQH1"/>
<evidence type="ECO:0000259" key="3">
    <source>
        <dbReference type="PROSITE" id="PS51471"/>
    </source>
</evidence>
<reference evidence="4 5" key="1">
    <citation type="journal article" date="2011" name="Proc. Natl. Acad. Sci. U.S.A.">
        <title>Genome and transcriptome analyses of the mountain pine beetle-fungal symbiont Grosmannia clavigera, a lodgepole pine pathogen.</title>
        <authorList>
            <person name="DiGuistini S."/>
            <person name="Wang Y."/>
            <person name="Liao N.Y."/>
            <person name="Taylor G."/>
            <person name="Tanguay P."/>
            <person name="Feau N."/>
            <person name="Henrissat B."/>
            <person name="Chan S.K."/>
            <person name="Hesse-Orce U."/>
            <person name="Alamouti S.M."/>
            <person name="Tsui C.K.M."/>
            <person name="Docking R.T."/>
            <person name="Levasseur A."/>
            <person name="Haridas S."/>
            <person name="Robertson G."/>
            <person name="Birol I."/>
            <person name="Holt R.A."/>
            <person name="Marra M.A."/>
            <person name="Hamelin R.C."/>
            <person name="Hirst M."/>
            <person name="Jones S.J.M."/>
            <person name="Bohlmann J."/>
            <person name="Breuil C."/>
        </authorList>
    </citation>
    <scope>NUCLEOTIDE SEQUENCE [LARGE SCALE GENOMIC DNA]</scope>
    <source>
        <strain evidence="5">kw1407 / UAMH 11150</strain>
    </source>
</reference>
<name>F0XQH1_GROCL</name>
<keyword evidence="2" id="KW-0560">Oxidoreductase</keyword>
<dbReference type="Proteomes" id="UP000007796">
    <property type="component" value="Unassembled WGS sequence"/>
</dbReference>
<keyword evidence="2" id="KW-0408">Iron</keyword>
<dbReference type="PANTHER" id="PTHR47990">
    <property type="entry name" value="2-OXOGLUTARATE (2OG) AND FE(II)-DEPENDENT OXYGENASE SUPERFAMILY PROTEIN-RELATED"/>
    <property type="match status" value="1"/>
</dbReference>
<gene>
    <name evidence="4" type="ORF">CMQ_7523</name>
</gene>
<dbReference type="GO" id="GO:0016491">
    <property type="term" value="F:oxidoreductase activity"/>
    <property type="evidence" value="ECO:0007669"/>
    <property type="project" value="UniProtKB-KW"/>
</dbReference>
<feature type="domain" description="Fe2OG dioxygenase" evidence="3">
    <location>
        <begin position="210"/>
        <end position="311"/>
    </location>
</feature>
<sequence length="354" mass="38762">MTTHIRLSSGDGPVYRTVLQTPLRDATAAEIPVIDIAGIFSSSAAERAAVATQIHAAATGTGFFYMRGHGIAAAVTEAARTACLDFFRQPLATKQLADATKSRFFNGYKSPQTQRINAAESVDVRETFSWVYDPAYDPAVQTTETSIPPAIAVWLRGEAFPWLATANLPHFRTAIVAYWQACLGLARALLHSFALSLGLPETALDARFSHPDAALALNYYPPIAATTPDVSIGSHTDFQLFTILWQDDCGGLQVLSRSGQWLTAPPLADTLVVNIGDFFQRITNDRYVSTVHRAQNHSGRERVSMPFFFGFNRNEVCGVLDTCVGPGETKKYPDIRCADWVDRRVRAMHMGSST</sequence>
<evidence type="ECO:0000256" key="2">
    <source>
        <dbReference type="RuleBase" id="RU003682"/>
    </source>
</evidence>
<dbReference type="SUPFAM" id="SSF51197">
    <property type="entry name" value="Clavaminate synthase-like"/>
    <property type="match status" value="1"/>
</dbReference>
<dbReference type="RefSeq" id="XP_014170003.1">
    <property type="nucleotide sequence ID" value="XM_014314528.1"/>
</dbReference>
<dbReference type="PRINTS" id="PR00682">
    <property type="entry name" value="IPNSYNTHASE"/>
</dbReference>